<dbReference type="Proteomes" id="UP001501116">
    <property type="component" value="Unassembled WGS sequence"/>
</dbReference>
<evidence type="ECO:0000313" key="2">
    <source>
        <dbReference type="EMBL" id="GAA1973671.1"/>
    </source>
</evidence>
<accession>A0ABN2RRR4</accession>
<reference evidence="2 3" key="1">
    <citation type="journal article" date="2019" name="Int. J. Syst. Evol. Microbiol.">
        <title>The Global Catalogue of Microorganisms (GCM) 10K type strain sequencing project: providing services to taxonomists for standard genome sequencing and annotation.</title>
        <authorList>
            <consortium name="The Broad Institute Genomics Platform"/>
            <consortium name="The Broad Institute Genome Sequencing Center for Infectious Disease"/>
            <person name="Wu L."/>
            <person name="Ma J."/>
        </authorList>
    </citation>
    <scope>NUCLEOTIDE SEQUENCE [LARGE SCALE GENOMIC DNA]</scope>
    <source>
        <strain evidence="2 3">JCM 14545</strain>
    </source>
</reference>
<feature type="domain" description="SCP2" evidence="1">
    <location>
        <begin position="67"/>
        <end position="158"/>
    </location>
</feature>
<feature type="domain" description="SCP2" evidence="1">
    <location>
        <begin position="220"/>
        <end position="307"/>
    </location>
</feature>
<gene>
    <name evidence="2" type="ORF">GCM10009754_55760</name>
</gene>
<dbReference type="InterPro" id="IPR003033">
    <property type="entry name" value="SCP2_sterol-bd_dom"/>
</dbReference>
<dbReference type="Pfam" id="PF02036">
    <property type="entry name" value="SCP2"/>
    <property type="match status" value="3"/>
</dbReference>
<dbReference type="PANTHER" id="PTHR10094">
    <property type="entry name" value="STEROL CARRIER PROTEIN 2 SCP-2 FAMILY PROTEIN"/>
    <property type="match status" value="1"/>
</dbReference>
<proteinExistence type="predicted"/>
<dbReference type="Gene3D" id="3.30.1050.10">
    <property type="entry name" value="SCP2 sterol-binding domain"/>
    <property type="match status" value="3"/>
</dbReference>
<feature type="domain" description="SCP2" evidence="1">
    <location>
        <begin position="366"/>
        <end position="455"/>
    </location>
</feature>
<dbReference type="RefSeq" id="WP_344425111.1">
    <property type="nucleotide sequence ID" value="NZ_BAAANN010000024.1"/>
</dbReference>
<dbReference type="SUPFAM" id="SSF55718">
    <property type="entry name" value="SCP-like"/>
    <property type="match status" value="3"/>
</dbReference>
<evidence type="ECO:0000259" key="1">
    <source>
        <dbReference type="Pfam" id="PF02036"/>
    </source>
</evidence>
<organism evidence="2 3">
    <name type="scientific">Amycolatopsis minnesotensis</name>
    <dbReference type="NCBI Taxonomy" id="337894"/>
    <lineage>
        <taxon>Bacteria</taxon>
        <taxon>Bacillati</taxon>
        <taxon>Actinomycetota</taxon>
        <taxon>Actinomycetes</taxon>
        <taxon>Pseudonocardiales</taxon>
        <taxon>Pseudonocardiaceae</taxon>
        <taxon>Amycolatopsis</taxon>
    </lineage>
</organism>
<protein>
    <recommendedName>
        <fullName evidence="1">SCP2 domain-containing protein</fullName>
    </recommendedName>
</protein>
<dbReference type="PANTHER" id="PTHR10094:SF25">
    <property type="entry name" value="SCP2 STEROL-BINDING DOMAIN-CONTAINING PROTEIN 1"/>
    <property type="match status" value="1"/>
</dbReference>
<comment type="caution">
    <text evidence="2">The sequence shown here is derived from an EMBL/GenBank/DDBJ whole genome shotgun (WGS) entry which is preliminary data.</text>
</comment>
<sequence length="460" mass="49328">MTGELAKLDEFFLRLSSEPSAVAATVDAAEIATAVAETDRDELRARLRGGIGKVLVDEVIRRLPEYVDQTAAAGVNRVVGWHLFGEDGVVDRFVLRFDNGVVSVGRDLDGAPSVTLRLGTADFLVLATGNGDPATMVLSGVLRIEGDAAVALDLVRLLRIPSAKGVVEVDDPRAVDVTRIAALIGKIEPRKLAERLRGPVGRIVVDEVIRRLPEYVDPVAAAGVNQVIGWRLLDERGAGDRFLLRIDDGVASAGRELDGVPSVTLRLGTADFLVLATGNGDPATMVLSGVLRIEGDAAVALDLVRLLRIPSAKGVVEVGDPRAVDVGSIVRLVASTSDRDLKERLRGPVRQILLDEIFRRLPGYLNPRRAAGVEGMIAWQITGGTGRYDEYRTRITGGTATVGDLPGKPSLTIRTDPVLFFKLVTGNLNPVKAFLWRRLSVRGDLAFASRLPAIFSIPKA</sequence>
<dbReference type="InterPro" id="IPR036527">
    <property type="entry name" value="SCP2_sterol-bd_dom_sf"/>
</dbReference>
<evidence type="ECO:0000313" key="3">
    <source>
        <dbReference type="Proteomes" id="UP001501116"/>
    </source>
</evidence>
<dbReference type="EMBL" id="BAAANN010000024">
    <property type="protein sequence ID" value="GAA1973671.1"/>
    <property type="molecule type" value="Genomic_DNA"/>
</dbReference>
<keyword evidence="3" id="KW-1185">Reference proteome</keyword>
<name>A0ABN2RRR4_9PSEU</name>